<keyword evidence="1" id="KW-0472">Membrane</keyword>
<keyword evidence="1" id="KW-0812">Transmembrane</keyword>
<keyword evidence="3" id="KW-1185">Reference proteome</keyword>
<evidence type="ECO:0000313" key="2">
    <source>
        <dbReference type="EMBL" id="BDV34285.1"/>
    </source>
</evidence>
<sequence>MGDWRMAKNNEQPANRKNGLIARFRDAPPHIAVPVGAGLIIGGTLLSPLPFFGLWMAPVGLAILAPHWRAADRLSRRLLRWSIKNGFVRIKRTPRQGKEEPPATEG</sequence>
<evidence type="ECO:0000256" key="1">
    <source>
        <dbReference type="SAM" id="Phobius"/>
    </source>
</evidence>
<proteinExistence type="predicted"/>
<evidence type="ECO:0000313" key="3">
    <source>
        <dbReference type="Proteomes" id="UP001317629"/>
    </source>
</evidence>
<name>A0ABM8E8J7_9HYPH</name>
<organism evidence="2 3">
    <name type="scientific">Methylocystis iwaonis</name>
    <dbReference type="NCBI Taxonomy" id="2885079"/>
    <lineage>
        <taxon>Bacteria</taxon>
        <taxon>Pseudomonadati</taxon>
        <taxon>Pseudomonadota</taxon>
        <taxon>Alphaproteobacteria</taxon>
        <taxon>Hyphomicrobiales</taxon>
        <taxon>Methylocystaceae</taxon>
        <taxon>Methylocystis</taxon>
    </lineage>
</organism>
<reference evidence="2 3" key="1">
    <citation type="journal article" date="2023" name="Int. J. Syst. Evol. Microbiol.">
        <title>Methylocystis iwaonis sp. nov., a type II methane-oxidizing bacterium from surface soil of a rice paddy field in Japan, and emended description of the genus Methylocystis (ex Whittenbury et al. 1970) Bowman et al. 1993.</title>
        <authorList>
            <person name="Kaise H."/>
            <person name="Sawadogo J.B."/>
            <person name="Alam M.S."/>
            <person name="Ueno C."/>
            <person name="Dianou D."/>
            <person name="Shinjo R."/>
            <person name="Asakawa S."/>
        </authorList>
    </citation>
    <scope>NUCLEOTIDE SEQUENCE [LARGE SCALE GENOMIC DNA]</scope>
    <source>
        <strain evidence="2 3">SS37A-Re</strain>
    </source>
</reference>
<keyword evidence="1" id="KW-1133">Transmembrane helix</keyword>
<dbReference type="EMBL" id="AP027142">
    <property type="protein sequence ID" value="BDV34285.1"/>
    <property type="molecule type" value="Genomic_DNA"/>
</dbReference>
<feature type="transmembrane region" description="Helical" evidence="1">
    <location>
        <begin position="27"/>
        <end position="46"/>
    </location>
</feature>
<protein>
    <submittedName>
        <fullName evidence="2">Uncharacterized protein</fullName>
    </submittedName>
</protein>
<dbReference type="Proteomes" id="UP001317629">
    <property type="component" value="Chromosome"/>
</dbReference>
<gene>
    <name evidence="2" type="ORF">SS37A_18140</name>
</gene>
<accession>A0ABM8E8J7</accession>